<proteinExistence type="predicted"/>
<accession>A0AAW1RGN8</accession>
<comment type="caution">
    <text evidence="1">The sequence shown here is derived from an EMBL/GenBank/DDBJ whole genome shotgun (WGS) entry which is preliminary data.</text>
</comment>
<protein>
    <submittedName>
        <fullName evidence="1">Uncharacterized protein</fullName>
    </submittedName>
</protein>
<dbReference type="EMBL" id="JALJOU010000038">
    <property type="protein sequence ID" value="KAK9832808.1"/>
    <property type="molecule type" value="Genomic_DNA"/>
</dbReference>
<name>A0AAW1RGN8_9CHLO</name>
<sequence length="224" mass="22992">MAGPYSNPVPIAVTAAADRPALQIAAALRELMRTAELAATMAQAAEADGARDGGAAGAAVAAAVPLPDDANVAAAQAATLAFPPQVERVLLDFVGLAVPAADHAAAGRRVASIVRGLMQRGLQASFESGYRLGRQQAAAEAGLDKQLAIARREASMYRGSVQALLRSEPEDTKRHNPRISCARSILGGNSGGGTEVAWLPAAKRTPKRARVKADGASPRALAFL</sequence>
<evidence type="ECO:0000313" key="1">
    <source>
        <dbReference type="EMBL" id="KAK9832808.1"/>
    </source>
</evidence>
<keyword evidence="2" id="KW-1185">Reference proteome</keyword>
<organism evidence="1 2">
    <name type="scientific">Elliptochloris bilobata</name>
    <dbReference type="NCBI Taxonomy" id="381761"/>
    <lineage>
        <taxon>Eukaryota</taxon>
        <taxon>Viridiplantae</taxon>
        <taxon>Chlorophyta</taxon>
        <taxon>core chlorophytes</taxon>
        <taxon>Trebouxiophyceae</taxon>
        <taxon>Trebouxiophyceae incertae sedis</taxon>
        <taxon>Elliptochloris clade</taxon>
        <taxon>Elliptochloris</taxon>
    </lineage>
</organism>
<dbReference type="Proteomes" id="UP001445335">
    <property type="component" value="Unassembled WGS sequence"/>
</dbReference>
<reference evidence="1 2" key="1">
    <citation type="journal article" date="2024" name="Nat. Commun.">
        <title>Phylogenomics reveals the evolutionary origins of lichenization in chlorophyte algae.</title>
        <authorList>
            <person name="Puginier C."/>
            <person name="Libourel C."/>
            <person name="Otte J."/>
            <person name="Skaloud P."/>
            <person name="Haon M."/>
            <person name="Grisel S."/>
            <person name="Petersen M."/>
            <person name="Berrin J.G."/>
            <person name="Delaux P.M."/>
            <person name="Dal Grande F."/>
            <person name="Keller J."/>
        </authorList>
    </citation>
    <scope>NUCLEOTIDE SEQUENCE [LARGE SCALE GENOMIC DNA]</scope>
    <source>
        <strain evidence="1 2">SAG 245.80</strain>
    </source>
</reference>
<evidence type="ECO:0000313" key="2">
    <source>
        <dbReference type="Proteomes" id="UP001445335"/>
    </source>
</evidence>
<dbReference type="AlphaFoldDB" id="A0AAW1RGN8"/>
<gene>
    <name evidence="1" type="ORF">WJX81_003188</name>
</gene>